<comment type="caution">
    <text evidence="6">The sequence shown here is derived from an EMBL/GenBank/DDBJ whole genome shotgun (WGS) entry which is preliminary data.</text>
</comment>
<sequence>MPEILARPQAQRVDAARNRARLLEVARAHLLAGNDLPLNTIAREAAVGVGTAYRHFPNRATLLEALAIDAFEALLEQVSAAIVASGTDTAAALRGALQAAFNELRGDAALAKILSSGAFSCADTAAIASDLVTAFTDVLARARREGLLREDVGPDDLRRLLCGLAAATHAGTEPVADPSRYLEILVAGLRPH</sequence>
<proteinExistence type="predicted"/>
<dbReference type="AlphaFoldDB" id="A0A7Z0IJB6"/>
<dbReference type="InterPro" id="IPR036271">
    <property type="entry name" value="Tet_transcr_reg_TetR-rel_C_sf"/>
</dbReference>
<name>A0A7Z0IJB6_9MICO</name>
<feature type="domain" description="HTH tetR-type" evidence="5">
    <location>
        <begin position="16"/>
        <end position="74"/>
    </location>
</feature>
<protein>
    <submittedName>
        <fullName evidence="6">AcrR family transcriptional regulator</fullName>
    </submittedName>
</protein>
<feature type="DNA-binding region" description="H-T-H motif" evidence="4">
    <location>
        <begin position="37"/>
        <end position="56"/>
    </location>
</feature>
<evidence type="ECO:0000313" key="7">
    <source>
        <dbReference type="Proteomes" id="UP000539111"/>
    </source>
</evidence>
<organism evidence="6 7">
    <name type="scientific">Spelaeicoccus albus</name>
    <dbReference type="NCBI Taxonomy" id="1280376"/>
    <lineage>
        <taxon>Bacteria</taxon>
        <taxon>Bacillati</taxon>
        <taxon>Actinomycetota</taxon>
        <taxon>Actinomycetes</taxon>
        <taxon>Micrococcales</taxon>
        <taxon>Brevibacteriaceae</taxon>
        <taxon>Spelaeicoccus</taxon>
    </lineage>
</organism>
<dbReference type="InterPro" id="IPR049445">
    <property type="entry name" value="TetR_SbtR-like_C"/>
</dbReference>
<dbReference type="PANTHER" id="PTHR30055:SF234">
    <property type="entry name" value="HTH-TYPE TRANSCRIPTIONAL REGULATOR BETI"/>
    <property type="match status" value="1"/>
</dbReference>
<accession>A0A7Z0IJB6</accession>
<dbReference type="Proteomes" id="UP000539111">
    <property type="component" value="Unassembled WGS sequence"/>
</dbReference>
<dbReference type="GO" id="GO:0003700">
    <property type="term" value="F:DNA-binding transcription factor activity"/>
    <property type="evidence" value="ECO:0007669"/>
    <property type="project" value="TreeGrafter"/>
</dbReference>
<evidence type="ECO:0000259" key="5">
    <source>
        <dbReference type="PROSITE" id="PS50977"/>
    </source>
</evidence>
<dbReference type="RefSeq" id="WP_179429604.1">
    <property type="nucleotide sequence ID" value="NZ_JACBZP010000001.1"/>
</dbReference>
<dbReference type="Pfam" id="PF00440">
    <property type="entry name" value="TetR_N"/>
    <property type="match status" value="1"/>
</dbReference>
<dbReference type="SUPFAM" id="SSF46689">
    <property type="entry name" value="Homeodomain-like"/>
    <property type="match status" value="1"/>
</dbReference>
<dbReference type="GO" id="GO:0000976">
    <property type="term" value="F:transcription cis-regulatory region binding"/>
    <property type="evidence" value="ECO:0007669"/>
    <property type="project" value="TreeGrafter"/>
</dbReference>
<evidence type="ECO:0000256" key="4">
    <source>
        <dbReference type="PROSITE-ProRule" id="PRU00335"/>
    </source>
</evidence>
<dbReference type="EMBL" id="JACBZP010000001">
    <property type="protein sequence ID" value="NYI69364.1"/>
    <property type="molecule type" value="Genomic_DNA"/>
</dbReference>
<dbReference type="InterPro" id="IPR001647">
    <property type="entry name" value="HTH_TetR"/>
</dbReference>
<dbReference type="Pfam" id="PF21597">
    <property type="entry name" value="TetR_C_43"/>
    <property type="match status" value="1"/>
</dbReference>
<dbReference type="PANTHER" id="PTHR30055">
    <property type="entry name" value="HTH-TYPE TRANSCRIPTIONAL REGULATOR RUTR"/>
    <property type="match status" value="1"/>
</dbReference>
<keyword evidence="2 4" id="KW-0238">DNA-binding</keyword>
<gene>
    <name evidence="6" type="ORF">BJY26_003670</name>
</gene>
<keyword evidence="3" id="KW-0804">Transcription</keyword>
<evidence type="ECO:0000256" key="3">
    <source>
        <dbReference type="ARBA" id="ARBA00023163"/>
    </source>
</evidence>
<dbReference type="InterPro" id="IPR050109">
    <property type="entry name" value="HTH-type_TetR-like_transc_reg"/>
</dbReference>
<reference evidence="6 7" key="1">
    <citation type="submission" date="2020-07" db="EMBL/GenBank/DDBJ databases">
        <title>Sequencing the genomes of 1000 actinobacteria strains.</title>
        <authorList>
            <person name="Klenk H.-P."/>
        </authorList>
    </citation>
    <scope>NUCLEOTIDE SEQUENCE [LARGE SCALE GENOMIC DNA]</scope>
    <source>
        <strain evidence="6 7">DSM 26341</strain>
    </source>
</reference>
<dbReference type="InterPro" id="IPR009057">
    <property type="entry name" value="Homeodomain-like_sf"/>
</dbReference>
<dbReference type="Gene3D" id="1.10.357.10">
    <property type="entry name" value="Tetracycline Repressor, domain 2"/>
    <property type="match status" value="1"/>
</dbReference>
<evidence type="ECO:0000256" key="1">
    <source>
        <dbReference type="ARBA" id="ARBA00023015"/>
    </source>
</evidence>
<dbReference type="PROSITE" id="PS50977">
    <property type="entry name" value="HTH_TETR_2"/>
    <property type="match status" value="1"/>
</dbReference>
<dbReference type="SUPFAM" id="SSF48498">
    <property type="entry name" value="Tetracyclin repressor-like, C-terminal domain"/>
    <property type="match status" value="1"/>
</dbReference>
<evidence type="ECO:0000313" key="6">
    <source>
        <dbReference type="EMBL" id="NYI69364.1"/>
    </source>
</evidence>
<keyword evidence="7" id="KW-1185">Reference proteome</keyword>
<evidence type="ECO:0000256" key="2">
    <source>
        <dbReference type="ARBA" id="ARBA00023125"/>
    </source>
</evidence>
<keyword evidence="1" id="KW-0805">Transcription regulation</keyword>